<keyword evidence="1" id="KW-0680">Restriction system</keyword>
<evidence type="ECO:0000256" key="2">
    <source>
        <dbReference type="ARBA" id="ARBA00023125"/>
    </source>
</evidence>
<evidence type="ECO:0000313" key="3">
    <source>
        <dbReference type="EMBL" id="KAB2400091.1"/>
    </source>
</evidence>
<evidence type="ECO:0000256" key="1">
    <source>
        <dbReference type="ARBA" id="ARBA00022747"/>
    </source>
</evidence>
<evidence type="ECO:0000313" key="4">
    <source>
        <dbReference type="Proteomes" id="UP000475765"/>
    </source>
</evidence>
<dbReference type="InterPro" id="IPR044946">
    <property type="entry name" value="Restrct_endonuc_typeI_TRD_sf"/>
</dbReference>
<dbReference type="AlphaFoldDB" id="A0A9W7UZA8"/>
<sequence>MSIYTMKEMNESLGVEYHGRIEKLQEVHVLKEKVSDLPITRENMVLVNLTGHRAVYVRPEHIGRLVPSNFAIIEPKGNVNTTYLEWYLNEHPFCRKQLRIATQGTTVAALSIQMLRSLQLKLPTIDQQKAIGSMNQILDRKKRLVSERLQLEEQLVKHLSLSYFQEENK</sequence>
<evidence type="ECO:0008006" key="5">
    <source>
        <dbReference type="Google" id="ProtNLM"/>
    </source>
</evidence>
<keyword evidence="2" id="KW-0238">DNA-binding</keyword>
<dbReference type="GO" id="GO:0009307">
    <property type="term" value="P:DNA restriction-modification system"/>
    <property type="evidence" value="ECO:0007669"/>
    <property type="project" value="UniProtKB-KW"/>
</dbReference>
<dbReference type="RefSeq" id="WP_151521648.1">
    <property type="nucleotide sequence ID" value="NZ_WBPL01000043.1"/>
</dbReference>
<gene>
    <name evidence="3" type="ORF">F8172_00995</name>
</gene>
<accession>A0A9W7UZA8</accession>
<dbReference type="PANTHER" id="PTHR30408">
    <property type="entry name" value="TYPE-1 RESTRICTION ENZYME ECOKI SPECIFICITY PROTEIN"/>
    <property type="match status" value="1"/>
</dbReference>
<dbReference type="GO" id="GO:0003677">
    <property type="term" value="F:DNA binding"/>
    <property type="evidence" value="ECO:0007669"/>
    <property type="project" value="UniProtKB-KW"/>
</dbReference>
<dbReference type="InterPro" id="IPR052021">
    <property type="entry name" value="Type-I_RS_S_subunit"/>
</dbReference>
<name>A0A9W7UZA8_BACCE</name>
<dbReference type="EMBL" id="WBPP01000004">
    <property type="protein sequence ID" value="KAB2400091.1"/>
    <property type="molecule type" value="Genomic_DNA"/>
</dbReference>
<proteinExistence type="predicted"/>
<dbReference type="PANTHER" id="PTHR30408:SF13">
    <property type="entry name" value="TYPE I RESTRICTION ENZYME HINDI SPECIFICITY SUBUNIT"/>
    <property type="match status" value="1"/>
</dbReference>
<comment type="caution">
    <text evidence="3">The sequence shown here is derived from an EMBL/GenBank/DDBJ whole genome shotgun (WGS) entry which is preliminary data.</text>
</comment>
<dbReference type="Proteomes" id="UP000475765">
    <property type="component" value="Unassembled WGS sequence"/>
</dbReference>
<dbReference type="SUPFAM" id="SSF116734">
    <property type="entry name" value="DNA methylase specificity domain"/>
    <property type="match status" value="1"/>
</dbReference>
<dbReference type="Gene3D" id="3.90.220.20">
    <property type="entry name" value="DNA methylase specificity domains"/>
    <property type="match status" value="1"/>
</dbReference>
<protein>
    <recommendedName>
        <fullName evidence="5">Restriction endonuclease subunit S</fullName>
    </recommendedName>
</protein>
<reference evidence="3 4" key="1">
    <citation type="submission" date="2019-10" db="EMBL/GenBank/DDBJ databases">
        <title>Bacillus from the desert of Cuatro Cinegas, Coahuila.</title>
        <authorList>
            <person name="Olmedo-Alvarez G."/>
            <person name="Saldana S."/>
            <person name="Barcelo D."/>
        </authorList>
    </citation>
    <scope>NUCLEOTIDE SEQUENCE [LARGE SCALE GENOMIC DNA]</scope>
    <source>
        <strain evidence="3 4">CH417_13T</strain>
    </source>
</reference>
<organism evidence="3 4">
    <name type="scientific">Bacillus cereus</name>
    <dbReference type="NCBI Taxonomy" id="1396"/>
    <lineage>
        <taxon>Bacteria</taxon>
        <taxon>Bacillati</taxon>
        <taxon>Bacillota</taxon>
        <taxon>Bacilli</taxon>
        <taxon>Bacillales</taxon>
        <taxon>Bacillaceae</taxon>
        <taxon>Bacillus</taxon>
        <taxon>Bacillus cereus group</taxon>
    </lineage>
</organism>